<feature type="domain" description="Glycosyltransferase 2-like" evidence="3">
    <location>
        <begin position="12"/>
        <end position="156"/>
    </location>
</feature>
<dbReference type="PANTHER" id="PTHR22916:SF51">
    <property type="entry name" value="GLYCOSYLTRANSFERASE EPSH-RELATED"/>
    <property type="match status" value="1"/>
</dbReference>
<dbReference type="InterPro" id="IPR029044">
    <property type="entry name" value="Nucleotide-diphossugar_trans"/>
</dbReference>
<dbReference type="PANTHER" id="PTHR22916">
    <property type="entry name" value="GLYCOSYLTRANSFERASE"/>
    <property type="match status" value="1"/>
</dbReference>
<sequence length="336" mass="39405">MQNRTSIPLVTISIPIFKCEDFLEKCLQSVLDQTYPNLEVTLINDQTPDNSVKIAEDFISKHQLNNWKIYHLEENSGLSVVRNKGIDTAQGKYLFFLDSDDTITPDCIEILVNIAENTNAEMVISQLECEQLETGEKSICIKIKASETEIKGNDNILKAFSESKLVTYAVNKLFITEYLRNNKLYFVKGLFAQDELWTFHLVLKMNHIAIHKGITYTYYLHKKSVIHNRNKRNFDNWFTIGQHINEALKDETEKERKNLILKYLTNYKTTTLLMNWKAQKNEILWKESYSNYKTLASLSLLDYFSSSFTIDTKKKDFFNSLPTWLGMKIFKYRYER</sequence>
<dbReference type="RefSeq" id="WP_079207500.1">
    <property type="nucleotide sequence ID" value="NZ_CP011859.1"/>
</dbReference>
<dbReference type="SUPFAM" id="SSF53448">
    <property type="entry name" value="Nucleotide-diphospho-sugar transferases"/>
    <property type="match status" value="1"/>
</dbReference>
<dbReference type="Pfam" id="PF00535">
    <property type="entry name" value="Glycos_transf_2"/>
    <property type="match status" value="1"/>
</dbReference>
<dbReference type="Gene3D" id="3.90.550.10">
    <property type="entry name" value="Spore Coat Polysaccharide Biosynthesis Protein SpsA, Chain A"/>
    <property type="match status" value="1"/>
</dbReference>
<dbReference type="EMBL" id="CP011859">
    <property type="protein sequence ID" value="AQY22285.1"/>
    <property type="molecule type" value="Genomic_DNA"/>
</dbReference>
<dbReference type="CDD" id="cd00761">
    <property type="entry name" value="Glyco_tranf_GTA_type"/>
    <property type="match status" value="1"/>
</dbReference>
<evidence type="ECO:0000256" key="1">
    <source>
        <dbReference type="ARBA" id="ARBA00022676"/>
    </source>
</evidence>
<name>A0A1S7DT30_RIEAN</name>
<gene>
    <name evidence="4" type="primary">epsH</name>
    <name evidence="4" type="ORF">AB406_1339</name>
</gene>
<evidence type="ECO:0000313" key="4">
    <source>
        <dbReference type="EMBL" id="AQY22285.1"/>
    </source>
</evidence>
<dbReference type="GO" id="GO:0016758">
    <property type="term" value="F:hexosyltransferase activity"/>
    <property type="evidence" value="ECO:0007669"/>
    <property type="project" value="UniProtKB-ARBA"/>
</dbReference>
<organism evidence="4 5">
    <name type="scientific">Riemerella anatipestifer</name>
    <name type="common">Moraxella anatipestifer</name>
    <dbReference type="NCBI Taxonomy" id="34085"/>
    <lineage>
        <taxon>Bacteria</taxon>
        <taxon>Pseudomonadati</taxon>
        <taxon>Bacteroidota</taxon>
        <taxon>Flavobacteriia</taxon>
        <taxon>Flavobacteriales</taxon>
        <taxon>Weeksellaceae</taxon>
        <taxon>Riemerella</taxon>
    </lineage>
</organism>
<proteinExistence type="predicted"/>
<reference evidence="4 5" key="1">
    <citation type="submission" date="2015-06" db="EMBL/GenBank/DDBJ databases">
        <title>R. anatipestifer strain HXb2 is the most virulent strain so far, and the genome sequence would help us uncover the pathogenesis.</title>
        <authorList>
            <person name="Hu Q."/>
            <person name="Qi J."/>
            <person name="Bo H."/>
            <person name="Liu G."/>
            <person name="Tao M."/>
            <person name="Ding Y."/>
            <person name="Xue Y."/>
        </authorList>
    </citation>
    <scope>NUCLEOTIDE SEQUENCE [LARGE SCALE GENOMIC DNA]</scope>
    <source>
        <strain evidence="4 5">HXb2</strain>
    </source>
</reference>
<keyword evidence="1" id="KW-0328">Glycosyltransferase</keyword>
<dbReference type="InterPro" id="IPR001173">
    <property type="entry name" value="Glyco_trans_2-like"/>
</dbReference>
<evidence type="ECO:0000256" key="2">
    <source>
        <dbReference type="ARBA" id="ARBA00022679"/>
    </source>
</evidence>
<accession>A0A1S7DT30</accession>
<evidence type="ECO:0000259" key="3">
    <source>
        <dbReference type="Pfam" id="PF00535"/>
    </source>
</evidence>
<dbReference type="AlphaFoldDB" id="A0A1S7DT30"/>
<protein>
    <submittedName>
        <fullName evidence="4">Putative glycosyltransferase EpsH</fullName>
    </submittedName>
</protein>
<dbReference type="Proteomes" id="UP000189883">
    <property type="component" value="Chromosome"/>
</dbReference>
<evidence type="ECO:0000313" key="5">
    <source>
        <dbReference type="Proteomes" id="UP000189883"/>
    </source>
</evidence>
<keyword evidence="2 4" id="KW-0808">Transferase</keyword>